<dbReference type="Proteomes" id="UP001501074">
    <property type="component" value="Unassembled WGS sequence"/>
</dbReference>
<accession>A0ABP7A8A4</accession>
<name>A0ABP7A8A4_9ACTN</name>
<evidence type="ECO:0000256" key="1">
    <source>
        <dbReference type="SAM" id="MobiDB-lite"/>
    </source>
</evidence>
<evidence type="ECO:0000313" key="3">
    <source>
        <dbReference type="Proteomes" id="UP001501074"/>
    </source>
</evidence>
<feature type="region of interest" description="Disordered" evidence="1">
    <location>
        <begin position="1"/>
        <end position="93"/>
    </location>
</feature>
<proteinExistence type="predicted"/>
<reference evidence="3" key="1">
    <citation type="journal article" date="2019" name="Int. J. Syst. Evol. Microbiol.">
        <title>The Global Catalogue of Microorganisms (GCM) 10K type strain sequencing project: providing services to taxonomists for standard genome sequencing and annotation.</title>
        <authorList>
            <consortium name="The Broad Institute Genomics Platform"/>
            <consortium name="The Broad Institute Genome Sequencing Center for Infectious Disease"/>
            <person name="Wu L."/>
            <person name="Ma J."/>
        </authorList>
    </citation>
    <scope>NUCLEOTIDE SEQUENCE [LARGE SCALE GENOMIC DNA]</scope>
    <source>
        <strain evidence="3">JCM 16902</strain>
    </source>
</reference>
<keyword evidence="3" id="KW-1185">Reference proteome</keyword>
<organism evidence="2 3">
    <name type="scientific">Kineosporia mesophila</name>
    <dbReference type="NCBI Taxonomy" id="566012"/>
    <lineage>
        <taxon>Bacteria</taxon>
        <taxon>Bacillati</taxon>
        <taxon>Actinomycetota</taxon>
        <taxon>Actinomycetes</taxon>
        <taxon>Kineosporiales</taxon>
        <taxon>Kineosporiaceae</taxon>
        <taxon>Kineosporia</taxon>
    </lineage>
</organism>
<sequence>MHRVGEEEGEEGSGHRAGQADTEENQRQGEVLAHRVKHKDLKTGRTNGRTRGAAALQGPAVSNGTSVPGVTPRVAPLADPPGQATVETHYPYS</sequence>
<gene>
    <name evidence="2" type="ORF">GCM10022223_50230</name>
</gene>
<protein>
    <submittedName>
        <fullName evidence="2">Uncharacterized protein</fullName>
    </submittedName>
</protein>
<evidence type="ECO:0000313" key="2">
    <source>
        <dbReference type="EMBL" id="GAA3626916.1"/>
    </source>
</evidence>
<dbReference type="EMBL" id="BAAAZO010000010">
    <property type="protein sequence ID" value="GAA3626916.1"/>
    <property type="molecule type" value="Genomic_DNA"/>
</dbReference>
<comment type="caution">
    <text evidence="2">The sequence shown here is derived from an EMBL/GenBank/DDBJ whole genome shotgun (WGS) entry which is preliminary data.</text>
</comment>